<dbReference type="AlphaFoldDB" id="S4P245"/>
<name>S4P245_9NEOP</name>
<reference evidence="1" key="1">
    <citation type="journal article" date="2013" name="BMC Genomics">
        <title>Unscrambling butterfly oogenesis.</title>
        <authorList>
            <person name="Carter J.M."/>
            <person name="Baker S.C."/>
            <person name="Pink R."/>
            <person name="Carter D.R."/>
            <person name="Collins A."/>
            <person name="Tomlin J."/>
            <person name="Gibbs M."/>
            <person name="Breuker C.J."/>
        </authorList>
    </citation>
    <scope>NUCLEOTIDE SEQUENCE</scope>
    <source>
        <tissue evidence="1">Ovary</tissue>
    </source>
</reference>
<sequence>VYTFKDKTKCNNSVSIKVLYLLFKQAFVLYTFRDKQDSLISYRCCVRICISYVYAFTDTQNAIIRNR</sequence>
<organism evidence="1">
    <name type="scientific">Pararge aegeria</name>
    <name type="common">speckled wood butterfly</name>
    <dbReference type="NCBI Taxonomy" id="116150"/>
    <lineage>
        <taxon>Eukaryota</taxon>
        <taxon>Metazoa</taxon>
        <taxon>Ecdysozoa</taxon>
        <taxon>Arthropoda</taxon>
        <taxon>Hexapoda</taxon>
        <taxon>Insecta</taxon>
        <taxon>Pterygota</taxon>
        <taxon>Neoptera</taxon>
        <taxon>Endopterygota</taxon>
        <taxon>Lepidoptera</taxon>
        <taxon>Glossata</taxon>
        <taxon>Ditrysia</taxon>
        <taxon>Papilionoidea</taxon>
        <taxon>Nymphalidae</taxon>
        <taxon>Satyrinae</taxon>
        <taxon>Satyrini</taxon>
        <taxon>Parargina</taxon>
        <taxon>Pararge</taxon>
    </lineage>
</organism>
<proteinExistence type="predicted"/>
<dbReference type="EMBL" id="GAIX01012200">
    <property type="protein sequence ID" value="JAA80360.1"/>
    <property type="molecule type" value="Transcribed_RNA"/>
</dbReference>
<reference evidence="1" key="2">
    <citation type="submission" date="2013-05" db="EMBL/GenBank/DDBJ databases">
        <authorList>
            <person name="Carter J.-M."/>
            <person name="Baker S.C."/>
            <person name="Pink R."/>
            <person name="Carter D.R.F."/>
            <person name="Collins A."/>
            <person name="Tomlin J."/>
            <person name="Gibbs M."/>
            <person name="Breuker C.J."/>
        </authorList>
    </citation>
    <scope>NUCLEOTIDE SEQUENCE</scope>
    <source>
        <tissue evidence="1">Ovary</tissue>
    </source>
</reference>
<protein>
    <submittedName>
        <fullName evidence="1">Uncharacterized protein</fullName>
    </submittedName>
</protein>
<evidence type="ECO:0000313" key="1">
    <source>
        <dbReference type="EMBL" id="JAA80360.1"/>
    </source>
</evidence>
<feature type="non-terminal residue" evidence="1">
    <location>
        <position position="1"/>
    </location>
</feature>
<accession>S4P245</accession>